<dbReference type="SUPFAM" id="SSF46689">
    <property type="entry name" value="Homeodomain-like"/>
    <property type="match status" value="1"/>
</dbReference>
<dbReference type="PANTHER" id="PTHR32071">
    <property type="entry name" value="TRANSCRIPTIONAL REGULATORY PROTEIN"/>
    <property type="match status" value="1"/>
</dbReference>
<dbReference type="FunFam" id="3.40.50.300:FF:000006">
    <property type="entry name" value="DNA-binding transcriptional regulator NtrC"/>
    <property type="match status" value="1"/>
</dbReference>
<dbReference type="FunFam" id="1.10.8.60:FF:000120">
    <property type="entry name" value="Sigma-54-dependent Fis family transcriptional regulator"/>
    <property type="match status" value="1"/>
</dbReference>
<dbReference type="PROSITE" id="PS00676">
    <property type="entry name" value="SIGMA54_INTERACT_2"/>
    <property type="match status" value="1"/>
</dbReference>
<keyword evidence="6" id="KW-0238">DNA-binding</keyword>
<dbReference type="Pfam" id="PF25601">
    <property type="entry name" value="AAA_lid_14"/>
    <property type="match status" value="1"/>
</dbReference>
<dbReference type="PROSITE" id="PS50110">
    <property type="entry name" value="RESPONSE_REGULATORY"/>
    <property type="match status" value="1"/>
</dbReference>
<dbReference type="SMART" id="SM00382">
    <property type="entry name" value="AAA"/>
    <property type="match status" value="1"/>
</dbReference>
<sequence length="474" mass="51772">MAPLAETPVADAAAVLLVEDMPALARLYIETLSRAGVAVDHAETGADALAALAQGRYATVLLDLNLPDMNGMEILAHIREQQIPVAPIVITAHGSVNTAVEAMRLGAFDFLVKPFPGDRLTVTVRNTLERMRLQREVEAWREDLGRDRYYGFIGRSLAMQAVYRIIDSAAASKATVFITGESGTGKELCAEAVHRRSPRHDQPFVALNCGAIPRDLMESEIFGHVKGAFTGAVADREGAAARADGGTLFLDEICELPAELQTKLLRFLQTGVVTAVGGSRERKVDLRIVCATNRDPAEEVRQGRFREDLYYRLLVIPVTLPPLREREDDVLLIARQFLRDYAAEEGKSFGDFDLEVAEDLQRYAWPGNVRQLQNVIRNIVVLHDGPLVTRAMLPPPVRTLIPAAQPARPSAEPPAVAADGKAAGIRPLWMVEKDAIEDAISACDGHVPRAAALLGISASTIYRKRLNWEAEGRG</sequence>
<protein>
    <submittedName>
        <fullName evidence="12">Sigma-54-dependent Fis family transcriptional regulator</fullName>
    </submittedName>
</protein>
<dbReference type="InterPro" id="IPR027417">
    <property type="entry name" value="P-loop_NTPase"/>
</dbReference>
<keyword evidence="5" id="KW-0805">Transcription regulation</keyword>
<dbReference type="InterPro" id="IPR001789">
    <property type="entry name" value="Sig_transdc_resp-reg_receiver"/>
</dbReference>
<evidence type="ECO:0000259" key="10">
    <source>
        <dbReference type="PROSITE" id="PS50045"/>
    </source>
</evidence>
<dbReference type="GO" id="GO:0006355">
    <property type="term" value="P:regulation of DNA-templated transcription"/>
    <property type="evidence" value="ECO:0007669"/>
    <property type="project" value="InterPro"/>
</dbReference>
<dbReference type="SMART" id="SM00448">
    <property type="entry name" value="REC"/>
    <property type="match status" value="1"/>
</dbReference>
<dbReference type="SUPFAM" id="SSF52540">
    <property type="entry name" value="P-loop containing nucleoside triphosphate hydrolases"/>
    <property type="match status" value="1"/>
</dbReference>
<keyword evidence="4" id="KW-0902">Two-component regulatory system</keyword>
<dbReference type="InterPro" id="IPR009057">
    <property type="entry name" value="Homeodomain-like_sf"/>
</dbReference>
<dbReference type="InterPro" id="IPR058031">
    <property type="entry name" value="AAA_lid_NorR"/>
</dbReference>
<evidence type="ECO:0000256" key="5">
    <source>
        <dbReference type="ARBA" id="ARBA00023015"/>
    </source>
</evidence>
<name>A0A211ZFQ0_9PROT</name>
<dbReference type="STRING" id="1122125.GCA_000423185_05483"/>
<keyword evidence="3" id="KW-0067">ATP-binding</keyword>
<keyword evidence="1 9" id="KW-0597">Phosphoprotein</keyword>
<dbReference type="Pfam" id="PF02954">
    <property type="entry name" value="HTH_8"/>
    <property type="match status" value="1"/>
</dbReference>
<keyword evidence="2" id="KW-0547">Nucleotide-binding</keyword>
<evidence type="ECO:0000256" key="1">
    <source>
        <dbReference type="ARBA" id="ARBA00022553"/>
    </source>
</evidence>
<comment type="caution">
    <text evidence="12">The sequence shown here is derived from an EMBL/GenBank/DDBJ whole genome shotgun (WGS) entry which is preliminary data.</text>
</comment>
<feature type="domain" description="Sigma-54 factor interaction" evidence="10">
    <location>
        <begin position="152"/>
        <end position="381"/>
    </location>
</feature>
<evidence type="ECO:0000256" key="9">
    <source>
        <dbReference type="PROSITE-ProRule" id="PRU00169"/>
    </source>
</evidence>
<evidence type="ECO:0000256" key="4">
    <source>
        <dbReference type="ARBA" id="ARBA00023012"/>
    </source>
</evidence>
<dbReference type="Gene3D" id="3.40.50.2300">
    <property type="match status" value="1"/>
</dbReference>
<keyword evidence="8" id="KW-0804">Transcription</keyword>
<dbReference type="PROSITE" id="PS00688">
    <property type="entry name" value="SIGMA54_INTERACT_3"/>
    <property type="match status" value="1"/>
</dbReference>
<gene>
    <name evidence="12" type="ORF">BWR60_26715</name>
</gene>
<dbReference type="InterPro" id="IPR003593">
    <property type="entry name" value="AAA+_ATPase"/>
</dbReference>
<evidence type="ECO:0000256" key="8">
    <source>
        <dbReference type="ARBA" id="ARBA00023163"/>
    </source>
</evidence>
<dbReference type="Gene3D" id="1.10.10.60">
    <property type="entry name" value="Homeodomain-like"/>
    <property type="match status" value="1"/>
</dbReference>
<dbReference type="Gene3D" id="3.40.50.300">
    <property type="entry name" value="P-loop containing nucleotide triphosphate hydrolases"/>
    <property type="match status" value="1"/>
</dbReference>
<dbReference type="RefSeq" id="WP_088154741.1">
    <property type="nucleotide sequence ID" value="NZ_NHON01000070.1"/>
</dbReference>
<dbReference type="SUPFAM" id="SSF52172">
    <property type="entry name" value="CheY-like"/>
    <property type="match status" value="1"/>
</dbReference>
<dbReference type="OrthoDB" id="9770562at2"/>
<evidence type="ECO:0000313" key="12">
    <source>
        <dbReference type="EMBL" id="OWJ64065.1"/>
    </source>
</evidence>
<dbReference type="InterPro" id="IPR025943">
    <property type="entry name" value="Sigma_54_int_dom_ATP-bd_2"/>
</dbReference>
<evidence type="ECO:0000256" key="2">
    <source>
        <dbReference type="ARBA" id="ARBA00022741"/>
    </source>
</evidence>
<evidence type="ECO:0000256" key="6">
    <source>
        <dbReference type="ARBA" id="ARBA00023125"/>
    </source>
</evidence>
<organism evidence="12 13">
    <name type="scientific">Inquilinus limosus</name>
    <dbReference type="NCBI Taxonomy" id="171674"/>
    <lineage>
        <taxon>Bacteria</taxon>
        <taxon>Pseudomonadati</taxon>
        <taxon>Pseudomonadota</taxon>
        <taxon>Alphaproteobacteria</taxon>
        <taxon>Rhodospirillales</taxon>
        <taxon>Rhodospirillaceae</taxon>
        <taxon>Inquilinus</taxon>
    </lineage>
</organism>
<dbReference type="GO" id="GO:0005524">
    <property type="term" value="F:ATP binding"/>
    <property type="evidence" value="ECO:0007669"/>
    <property type="project" value="UniProtKB-KW"/>
</dbReference>
<evidence type="ECO:0000259" key="11">
    <source>
        <dbReference type="PROSITE" id="PS50110"/>
    </source>
</evidence>
<dbReference type="InterPro" id="IPR011006">
    <property type="entry name" value="CheY-like_superfamily"/>
</dbReference>
<dbReference type="GO" id="GO:0000160">
    <property type="term" value="P:phosphorelay signal transduction system"/>
    <property type="evidence" value="ECO:0007669"/>
    <property type="project" value="UniProtKB-KW"/>
</dbReference>
<accession>A0A211ZFQ0</accession>
<dbReference type="InterPro" id="IPR002078">
    <property type="entry name" value="Sigma_54_int"/>
</dbReference>
<dbReference type="AlphaFoldDB" id="A0A211ZFQ0"/>
<keyword evidence="13" id="KW-1185">Reference proteome</keyword>
<dbReference type="InterPro" id="IPR025944">
    <property type="entry name" value="Sigma_54_int_dom_CS"/>
</dbReference>
<dbReference type="PANTHER" id="PTHR32071:SF117">
    <property type="entry name" value="PTS-DEPENDENT DIHYDROXYACETONE KINASE OPERON REGULATORY PROTEIN-RELATED"/>
    <property type="match status" value="1"/>
</dbReference>
<dbReference type="Pfam" id="PF00158">
    <property type="entry name" value="Sigma54_activat"/>
    <property type="match status" value="1"/>
</dbReference>
<dbReference type="PROSITE" id="PS50045">
    <property type="entry name" value="SIGMA54_INTERACT_4"/>
    <property type="match status" value="1"/>
</dbReference>
<evidence type="ECO:0000256" key="7">
    <source>
        <dbReference type="ARBA" id="ARBA00023159"/>
    </source>
</evidence>
<dbReference type="Proteomes" id="UP000196655">
    <property type="component" value="Unassembled WGS sequence"/>
</dbReference>
<dbReference type="Pfam" id="PF00072">
    <property type="entry name" value="Response_reg"/>
    <property type="match status" value="1"/>
</dbReference>
<feature type="modified residue" description="4-aspartylphosphate" evidence="9">
    <location>
        <position position="63"/>
    </location>
</feature>
<proteinExistence type="predicted"/>
<dbReference type="CDD" id="cd00009">
    <property type="entry name" value="AAA"/>
    <property type="match status" value="1"/>
</dbReference>
<dbReference type="InterPro" id="IPR002197">
    <property type="entry name" value="HTH_Fis"/>
</dbReference>
<reference evidence="13" key="1">
    <citation type="submission" date="2017-05" db="EMBL/GenBank/DDBJ databases">
        <authorList>
            <person name="Macchi M."/>
            <person name="Festa S."/>
            <person name="Coppotelli B.M."/>
            <person name="Morelli I.S."/>
        </authorList>
    </citation>
    <scope>NUCLEOTIDE SEQUENCE [LARGE SCALE GENOMIC DNA]</scope>
    <source>
        <strain evidence="13">I</strain>
    </source>
</reference>
<dbReference type="EMBL" id="NHON01000070">
    <property type="protein sequence ID" value="OWJ64065.1"/>
    <property type="molecule type" value="Genomic_DNA"/>
</dbReference>
<dbReference type="GO" id="GO:0043565">
    <property type="term" value="F:sequence-specific DNA binding"/>
    <property type="evidence" value="ECO:0007669"/>
    <property type="project" value="InterPro"/>
</dbReference>
<evidence type="ECO:0000256" key="3">
    <source>
        <dbReference type="ARBA" id="ARBA00022840"/>
    </source>
</evidence>
<dbReference type="Gene3D" id="1.10.8.60">
    <property type="match status" value="1"/>
</dbReference>
<keyword evidence="7" id="KW-0010">Activator</keyword>
<feature type="domain" description="Response regulatory" evidence="11">
    <location>
        <begin position="14"/>
        <end position="128"/>
    </location>
</feature>
<dbReference type="CDD" id="cd17572">
    <property type="entry name" value="REC_NtrC1-like"/>
    <property type="match status" value="1"/>
</dbReference>
<evidence type="ECO:0000313" key="13">
    <source>
        <dbReference type="Proteomes" id="UP000196655"/>
    </source>
</evidence>